<sequence length="127" mass="15334">MLLDHVILLLNIHENWMKHTLGYWENDKIWLDYKPVHMNTLNSYSRYIGSDTHWACDFKRRYSISAQEGAWKHVNQALVLITLGGNDFVNNYYLQQDLASFLFQYVNYIISEYRLVWKFEGNEDYEE</sequence>
<gene>
    <name evidence="1" type="ORF">PHAVU_007G051600g</name>
</gene>
<accession>V7BE63</accession>
<dbReference type="EMBL" id="CM002294">
    <property type="protein sequence ID" value="ESW15188.1"/>
    <property type="molecule type" value="Genomic_DNA"/>
</dbReference>
<dbReference type="AlphaFoldDB" id="V7BE63"/>
<dbReference type="Gramene" id="ESW15188">
    <property type="protein sequence ID" value="ESW15188"/>
    <property type="gene ID" value="PHAVU_007G051600g"/>
</dbReference>
<dbReference type="InterPro" id="IPR037099">
    <property type="entry name" value="Fum_R/Succ_DH_flav-like_C_sf"/>
</dbReference>
<evidence type="ECO:0000313" key="1">
    <source>
        <dbReference type="EMBL" id="ESW15188.1"/>
    </source>
</evidence>
<dbReference type="Gene3D" id="4.10.80.40">
    <property type="entry name" value="succinate dehydrogenase protein domain"/>
    <property type="match status" value="1"/>
</dbReference>
<protein>
    <submittedName>
        <fullName evidence="1">Uncharacterized protein</fullName>
    </submittedName>
</protein>
<dbReference type="OrthoDB" id="1904768at2759"/>
<proteinExistence type="predicted"/>
<name>V7BE63_PHAVU</name>
<dbReference type="SUPFAM" id="SSF46977">
    <property type="entry name" value="Succinate dehydrogenase/fumarate reductase flavoprotein C-terminal domain"/>
    <property type="match status" value="1"/>
</dbReference>
<dbReference type="GO" id="GO:0016491">
    <property type="term" value="F:oxidoreductase activity"/>
    <property type="evidence" value="ECO:0007669"/>
    <property type="project" value="InterPro"/>
</dbReference>
<dbReference type="Proteomes" id="UP000000226">
    <property type="component" value="Chromosome 7"/>
</dbReference>
<dbReference type="STRING" id="3885.V7BE63"/>
<reference evidence="2" key="1">
    <citation type="journal article" date="2014" name="Nat. Genet.">
        <title>A reference genome for common bean and genome-wide analysis of dual domestications.</title>
        <authorList>
            <person name="Schmutz J."/>
            <person name="McClean P.E."/>
            <person name="Mamidi S."/>
            <person name="Wu G.A."/>
            <person name="Cannon S.B."/>
            <person name="Grimwood J."/>
            <person name="Jenkins J."/>
            <person name="Shu S."/>
            <person name="Song Q."/>
            <person name="Chavarro C."/>
            <person name="Torres-Torres M."/>
            <person name="Geffroy V."/>
            <person name="Moghaddam S.M."/>
            <person name="Gao D."/>
            <person name="Abernathy B."/>
            <person name="Barry K."/>
            <person name="Blair M."/>
            <person name="Brick M.A."/>
            <person name="Chovatia M."/>
            <person name="Gepts P."/>
            <person name="Goodstein D.M."/>
            <person name="Gonzales M."/>
            <person name="Hellsten U."/>
            <person name="Hyten D.L."/>
            <person name="Jia G."/>
            <person name="Kelly J.D."/>
            <person name="Kudrna D."/>
            <person name="Lee R."/>
            <person name="Richard M.M."/>
            <person name="Miklas P.N."/>
            <person name="Osorno J.M."/>
            <person name="Rodrigues J."/>
            <person name="Thareau V."/>
            <person name="Urrea C.A."/>
            <person name="Wang M."/>
            <person name="Yu Y."/>
            <person name="Zhang M."/>
            <person name="Wing R.A."/>
            <person name="Cregan P.B."/>
            <person name="Rokhsar D.S."/>
            <person name="Jackson S.A."/>
        </authorList>
    </citation>
    <scope>NUCLEOTIDE SEQUENCE [LARGE SCALE GENOMIC DNA]</scope>
    <source>
        <strain evidence="2">cv. G19833</strain>
    </source>
</reference>
<organism evidence="1 2">
    <name type="scientific">Phaseolus vulgaris</name>
    <name type="common">Kidney bean</name>
    <name type="synonym">French bean</name>
    <dbReference type="NCBI Taxonomy" id="3885"/>
    <lineage>
        <taxon>Eukaryota</taxon>
        <taxon>Viridiplantae</taxon>
        <taxon>Streptophyta</taxon>
        <taxon>Embryophyta</taxon>
        <taxon>Tracheophyta</taxon>
        <taxon>Spermatophyta</taxon>
        <taxon>Magnoliopsida</taxon>
        <taxon>eudicotyledons</taxon>
        <taxon>Gunneridae</taxon>
        <taxon>Pentapetalae</taxon>
        <taxon>rosids</taxon>
        <taxon>fabids</taxon>
        <taxon>Fabales</taxon>
        <taxon>Fabaceae</taxon>
        <taxon>Papilionoideae</taxon>
        <taxon>50 kb inversion clade</taxon>
        <taxon>NPAAA clade</taxon>
        <taxon>indigoferoid/millettioid clade</taxon>
        <taxon>Phaseoleae</taxon>
        <taxon>Phaseolus</taxon>
    </lineage>
</organism>
<evidence type="ECO:0000313" key="2">
    <source>
        <dbReference type="Proteomes" id="UP000000226"/>
    </source>
</evidence>
<keyword evidence="2" id="KW-1185">Reference proteome</keyword>